<organism evidence="7 8">
    <name type="scientific">Candidatus Kaiserbacteria bacterium RIFCSPHIGHO2_01_FULL_46_22</name>
    <dbReference type="NCBI Taxonomy" id="1798475"/>
    <lineage>
        <taxon>Bacteria</taxon>
        <taxon>Candidatus Kaiseribacteriota</taxon>
    </lineage>
</organism>
<dbReference type="InterPro" id="IPR000715">
    <property type="entry name" value="Glycosyl_transferase_4"/>
</dbReference>
<dbReference type="GO" id="GO:0071555">
    <property type="term" value="P:cell wall organization"/>
    <property type="evidence" value="ECO:0007669"/>
    <property type="project" value="TreeGrafter"/>
</dbReference>
<dbReference type="PANTHER" id="PTHR22926:SF5">
    <property type="entry name" value="PHOSPHO-N-ACETYLMURAMOYL-PENTAPEPTIDE-TRANSFERASE HOMOLOG"/>
    <property type="match status" value="1"/>
</dbReference>
<dbReference type="GO" id="GO:0016780">
    <property type="term" value="F:phosphotransferase activity, for other substituted phosphate groups"/>
    <property type="evidence" value="ECO:0007669"/>
    <property type="project" value="InterPro"/>
</dbReference>
<feature type="transmembrane region" description="Helical" evidence="6">
    <location>
        <begin position="181"/>
        <end position="199"/>
    </location>
</feature>
<evidence type="ECO:0000313" key="7">
    <source>
        <dbReference type="EMBL" id="OGG42006.1"/>
    </source>
</evidence>
<sequence>MELTLIKVFLPTALAFLLGLAVTPFVTHYLYKFRLWKQKAGKGNGYGGGGTPLFDQLHNDRDTNTPRLGGIVIWSSVFLTVFLVFVLQFLFPDSIFGKLNFLSRSQTWLPLLALAIGAAVGAVDDLATVKGNGKHFAGGLPLSQRLVVVGLTAILSGWWFYSKLDVSSVSMLGWGELQLGAWFIPFFVFVAVCVYMSSVIDGLDGLAGGVFMFVFTAYAGIAFYQGQYDIAALCATIVGGILAFLWFNIPPARFYMTETGVMALTMSLTVIAFMTDVLGEGEGVSVLPIVGFLLVATVAANVLQITWKKLFGRKLFLIAPLHHHFEAIGWPAYKVTMRYWVLGFVFAIIGILVTIGI</sequence>
<accession>A0A1F6BYG1</accession>
<dbReference type="Pfam" id="PF00953">
    <property type="entry name" value="Glycos_transf_4"/>
    <property type="match status" value="1"/>
</dbReference>
<evidence type="ECO:0000256" key="1">
    <source>
        <dbReference type="ARBA" id="ARBA00004141"/>
    </source>
</evidence>
<evidence type="ECO:0000256" key="4">
    <source>
        <dbReference type="ARBA" id="ARBA00022989"/>
    </source>
</evidence>
<name>A0A1F6BYG1_9BACT</name>
<evidence type="ECO:0000256" key="2">
    <source>
        <dbReference type="ARBA" id="ARBA00022679"/>
    </source>
</evidence>
<dbReference type="Proteomes" id="UP000176322">
    <property type="component" value="Unassembled WGS sequence"/>
</dbReference>
<keyword evidence="5 6" id="KW-0472">Membrane</keyword>
<feature type="transmembrane region" description="Helical" evidence="6">
    <location>
        <begin position="230"/>
        <end position="249"/>
    </location>
</feature>
<evidence type="ECO:0000256" key="6">
    <source>
        <dbReference type="SAM" id="Phobius"/>
    </source>
</evidence>
<evidence type="ECO:0000256" key="5">
    <source>
        <dbReference type="ARBA" id="ARBA00023136"/>
    </source>
</evidence>
<dbReference type="GO" id="GO:0005886">
    <property type="term" value="C:plasma membrane"/>
    <property type="evidence" value="ECO:0007669"/>
    <property type="project" value="TreeGrafter"/>
</dbReference>
<feature type="transmembrane region" description="Helical" evidence="6">
    <location>
        <begin position="12"/>
        <end position="31"/>
    </location>
</feature>
<feature type="transmembrane region" description="Helical" evidence="6">
    <location>
        <begin position="142"/>
        <end position="161"/>
    </location>
</feature>
<feature type="transmembrane region" description="Helical" evidence="6">
    <location>
        <begin position="339"/>
        <end position="356"/>
    </location>
</feature>
<gene>
    <name evidence="7" type="ORF">A2837_02255</name>
</gene>
<comment type="caution">
    <text evidence="7">The sequence shown here is derived from an EMBL/GenBank/DDBJ whole genome shotgun (WGS) entry which is preliminary data.</text>
</comment>
<proteinExistence type="predicted"/>
<dbReference type="GO" id="GO:0044038">
    <property type="term" value="P:cell wall macromolecule biosynthetic process"/>
    <property type="evidence" value="ECO:0007669"/>
    <property type="project" value="TreeGrafter"/>
</dbReference>
<dbReference type="STRING" id="1798475.A2837_02255"/>
<keyword evidence="2" id="KW-0808">Transferase</keyword>
<feature type="transmembrane region" description="Helical" evidence="6">
    <location>
        <begin position="206"/>
        <end position="224"/>
    </location>
</feature>
<dbReference type="AlphaFoldDB" id="A0A1F6BYG1"/>
<keyword evidence="4 6" id="KW-1133">Transmembrane helix</keyword>
<feature type="transmembrane region" description="Helical" evidence="6">
    <location>
        <begin position="71"/>
        <end position="91"/>
    </location>
</feature>
<comment type="subcellular location">
    <subcellularLocation>
        <location evidence="1">Membrane</location>
        <topology evidence="1">Multi-pass membrane protein</topology>
    </subcellularLocation>
</comment>
<feature type="transmembrane region" description="Helical" evidence="6">
    <location>
        <begin position="285"/>
        <end position="303"/>
    </location>
</feature>
<dbReference type="EMBL" id="MFKO01000002">
    <property type="protein sequence ID" value="OGG42006.1"/>
    <property type="molecule type" value="Genomic_DNA"/>
</dbReference>
<keyword evidence="3 6" id="KW-0812">Transmembrane</keyword>
<dbReference type="PANTHER" id="PTHR22926">
    <property type="entry name" value="PHOSPHO-N-ACETYLMURAMOYL-PENTAPEPTIDE-TRANSFERASE"/>
    <property type="match status" value="1"/>
</dbReference>
<reference evidence="7 8" key="1">
    <citation type="journal article" date="2016" name="Nat. Commun.">
        <title>Thousands of microbial genomes shed light on interconnected biogeochemical processes in an aquifer system.</title>
        <authorList>
            <person name="Anantharaman K."/>
            <person name="Brown C.T."/>
            <person name="Hug L.A."/>
            <person name="Sharon I."/>
            <person name="Castelle C.J."/>
            <person name="Probst A.J."/>
            <person name="Thomas B.C."/>
            <person name="Singh A."/>
            <person name="Wilkins M.J."/>
            <person name="Karaoz U."/>
            <person name="Brodie E.L."/>
            <person name="Williams K.H."/>
            <person name="Hubbard S.S."/>
            <person name="Banfield J.F."/>
        </authorList>
    </citation>
    <scope>NUCLEOTIDE SEQUENCE [LARGE SCALE GENOMIC DNA]</scope>
</reference>
<feature type="transmembrane region" description="Helical" evidence="6">
    <location>
        <begin position="111"/>
        <end position="130"/>
    </location>
</feature>
<protein>
    <recommendedName>
        <fullName evidence="9">Phospho-N-acetylmuramoyl-pentapeptide-transferase</fullName>
    </recommendedName>
</protein>
<evidence type="ECO:0008006" key="9">
    <source>
        <dbReference type="Google" id="ProtNLM"/>
    </source>
</evidence>
<evidence type="ECO:0000256" key="3">
    <source>
        <dbReference type="ARBA" id="ARBA00022692"/>
    </source>
</evidence>
<evidence type="ECO:0000313" key="8">
    <source>
        <dbReference type="Proteomes" id="UP000176322"/>
    </source>
</evidence>
<feature type="transmembrane region" description="Helical" evidence="6">
    <location>
        <begin position="261"/>
        <end position="279"/>
    </location>
</feature>